<feature type="transmembrane region" description="Helical" evidence="1">
    <location>
        <begin position="85"/>
        <end position="106"/>
    </location>
</feature>
<dbReference type="OrthoDB" id="428263at2"/>
<feature type="transmembrane region" description="Helical" evidence="1">
    <location>
        <begin position="51"/>
        <end position="73"/>
    </location>
</feature>
<reference evidence="2 3" key="1">
    <citation type="submission" date="2019-01" db="EMBL/GenBank/DDBJ databases">
        <title>Nocardioides guangzhouensis sp. nov., an actinobacterium isolated from soil.</title>
        <authorList>
            <person name="Fu Y."/>
            <person name="Cai Y."/>
            <person name="Lin Z."/>
            <person name="Chen P."/>
        </authorList>
    </citation>
    <scope>NUCLEOTIDE SEQUENCE [LARGE SCALE GENOMIC DNA]</scope>
    <source>
        <strain evidence="2 3">130</strain>
    </source>
</reference>
<feature type="transmembrane region" description="Helical" evidence="1">
    <location>
        <begin position="6"/>
        <end position="30"/>
    </location>
</feature>
<dbReference type="RefSeq" id="WP_134717384.1">
    <property type="nucleotide sequence ID" value="NZ_SDKM01000015.1"/>
</dbReference>
<keyword evidence="1" id="KW-1133">Transmembrane helix</keyword>
<gene>
    <name evidence="2" type="ORF">EKO23_11560</name>
</gene>
<evidence type="ECO:0000256" key="1">
    <source>
        <dbReference type="SAM" id="Phobius"/>
    </source>
</evidence>
<comment type="caution">
    <text evidence="2">The sequence shown here is derived from an EMBL/GenBank/DDBJ whole genome shotgun (WGS) entry which is preliminary data.</text>
</comment>
<sequence length="159" mass="16403">MTLTQTLTLTAAAGAGVVGGVLYGFSAFVMRGLDASSPATAIAAMQQINRFAPRGPLLVPLVGTALLCLLLALRAVVDLRDGDRTAWWMLAGAALYLVAFLVTAAYHVPRNDALMAVDPTSAGASGAWREYAAGWTRMNHVRTAAALGAAAAFVGSAVR</sequence>
<dbReference type="EMBL" id="SDKM01000015">
    <property type="protein sequence ID" value="RYP85638.1"/>
    <property type="molecule type" value="Genomic_DNA"/>
</dbReference>
<accession>A0A4Q4ZD34</accession>
<proteinExistence type="predicted"/>
<dbReference type="InterPro" id="IPR013901">
    <property type="entry name" value="Anthrone_oxy"/>
</dbReference>
<protein>
    <submittedName>
        <fullName evidence="2">DUF1772 domain-containing protein</fullName>
    </submittedName>
</protein>
<dbReference type="AlphaFoldDB" id="A0A4Q4ZD34"/>
<keyword evidence="1" id="KW-0812">Transmembrane</keyword>
<organism evidence="2 3">
    <name type="scientific">Nocardioides guangzhouensis</name>
    <dbReference type="NCBI Taxonomy" id="2497878"/>
    <lineage>
        <taxon>Bacteria</taxon>
        <taxon>Bacillati</taxon>
        <taxon>Actinomycetota</taxon>
        <taxon>Actinomycetes</taxon>
        <taxon>Propionibacteriales</taxon>
        <taxon>Nocardioidaceae</taxon>
        <taxon>Nocardioides</taxon>
    </lineage>
</organism>
<evidence type="ECO:0000313" key="3">
    <source>
        <dbReference type="Proteomes" id="UP000295198"/>
    </source>
</evidence>
<name>A0A4Q4ZD34_9ACTN</name>
<keyword evidence="1" id="KW-0472">Membrane</keyword>
<evidence type="ECO:0000313" key="2">
    <source>
        <dbReference type="EMBL" id="RYP85638.1"/>
    </source>
</evidence>
<dbReference type="Pfam" id="PF08592">
    <property type="entry name" value="Anthrone_oxy"/>
    <property type="match status" value="1"/>
</dbReference>
<dbReference type="Proteomes" id="UP000295198">
    <property type="component" value="Unassembled WGS sequence"/>
</dbReference>
<keyword evidence="3" id="KW-1185">Reference proteome</keyword>